<evidence type="ECO:0000256" key="3">
    <source>
        <dbReference type="ARBA" id="ARBA00004544"/>
    </source>
</evidence>
<keyword evidence="9" id="KW-0112">Calmodulin-binding</keyword>
<dbReference type="SMART" id="SM01196">
    <property type="entry name" value="FERM_C"/>
    <property type="match status" value="1"/>
</dbReference>
<keyword evidence="12" id="KW-0539">Nucleus</keyword>
<evidence type="ECO:0000256" key="10">
    <source>
        <dbReference type="ARBA" id="ARBA00023203"/>
    </source>
</evidence>
<dbReference type="InterPro" id="IPR007477">
    <property type="entry name" value="SAB_dom"/>
</dbReference>
<feature type="region of interest" description="Disordered" evidence="18">
    <location>
        <begin position="1886"/>
        <end position="1906"/>
    </location>
</feature>
<dbReference type="CDD" id="cd14473">
    <property type="entry name" value="FERM_B-lobe"/>
    <property type="match status" value="1"/>
</dbReference>
<dbReference type="InterPro" id="IPR018979">
    <property type="entry name" value="FERM_N"/>
</dbReference>
<feature type="region of interest" description="Disordered" evidence="18">
    <location>
        <begin position="2318"/>
        <end position="2341"/>
    </location>
</feature>
<evidence type="ECO:0000256" key="15">
    <source>
        <dbReference type="ARBA" id="ARBA00030419"/>
    </source>
</evidence>
<keyword evidence="11" id="KW-0206">Cytoskeleton</keyword>
<sequence>MTTEASAVSEADTEGKQKASGTEPKSEPENKQKAEASTSESEGEQSSSKKAQEQASEAGPVETATSPEEEQLKPRTRTSAGKGLSRLFSSFLKRRSQCSDGEGVEVEKSREEKAEKEEKADTPKKESAVEVKIEEKENKVEEEKSEVKEETENKEKEPQEEKKEQKVEKKGSKKKKKEAKKKVEEKSEKKTKKEDVQHEEENVKKKQDQEEEKVHGTPEKSEEKTVTKEEENKENSEEKDKEAETGKKEEEKVDKKLIRKKEKEEKVKKKEEEKAKKKAEEEEKAKKREEEKIKKKEEEKAKEAEKAKKKEEEKARKKEDEKPKQEKVKTKDEETPKEEPKIEKEEKVKEEAKKTDKEKEEEKPKKQEEKGKKKEKGKNKGKKEGKVVKESSVEPVKAPIADPEPELKMEPDIERAPDQHSVSSAETQPVQEVQKETSETKNEPEVIEEVKENETEEPVELQEEGGEEEKTEEKKEKPAKEKTTEEAKGSRRQKTIQCKVTLLDDTEFECELDKHAKGDELLTKVCEHVNLLEKDYFGLAHWQTPTSKTWLEMAKEIRKQVPGAVYEFTFNAKFYPPDPAQLTEDLTRYLLCLQLRKDILQGSLPCSFVTLSLLGSYTAQSELGEYDPEVHGADYLKDLNLAPGQSKELEDKVTELHRTYRSMSPAQADMLFLENAKKLAMYGVDLHQAKDLDGVDITLGVCSSGLMVYKDKLRINRFPWPKVLKISYKRSSFFIKIRASEQEQYESTIGFKLPNYKASKKLWKVCVEHHTFFRVSSVEPPSSRRFVVLGSKFRYSGRTQAQTRQASSVIDRPAPRFTRSASKRLSRNLDGAGDDVLQSLLQNSESSRTENDDWLVLLPDKPLPSPEFTATEDSYQTFSQLWEEAQTARVTWQETVSGQTDSQKVIQTEFQSSQEMTSDDVDQRKKEEEWSALLHRHPPFPIIPPYEFKTAMFNLRKISSMDRFLQPTPKSDDDWHLYFEQILHASSPDYIEKTITPLDQLQLQDQDEQEAESDVIVRLQETVTLVDKLIEADALDKRLRDVRDLEERLQEVDDIAGRLQEVIEQELGKDEMEKLIEEEQREDEEDIKKGKQMVVEGKTKTIVSRSVKTIGIEKEDEVDELEEQIKQVFLKGLLPEDEGHEVKGQHEREVTNKTQIEEGVRLPISYKENKWQYEEFGSAGVIGTEEDINKGKQVLVEGKTQMIVNRSIKTFGIEKEDEVAELEEQIKQVFLKDLISDGEGLEVKSKTEVTSKTKLEYSLRNEEEGEPEKTGSAGVMGPALAVTHQKVVHRTTKRVTNVGERPQNQEYEEEEQLQSMVIAEKMITIQELQEDRAEGEDVQRHTDEDVWFILLNRLPYKAAFQPPVTYVGAAPMDRGSYLIPKTEITAPEKTKIIIKEAKVQQEEAWPEPEILSPKTFTDRDDNWFKLLDVIHRQTYSVSPVKWKELDQAEAENFEVVVRAAAEEIREEFVEEREIIEEVPRYIPEIPQPVEPEEFSQPKTEGFVTVVETAAELREVIIKERKVTEEIPRDLDVLQPPVSDSDDDWYMLLDTVPRETAYVPPAFSEVREEKGTEKFVSVVTAAADDIKETITVEKEMTEVASVQLQPIIQHPTTPRNDDWFMLLDVVPRESSYIPSAFLVKQAQVSPVVSVTDITAFEQRSMGLDVKSNILTQEWRESTEPTPVAVREIEDDWFLLLDVVPRELSHVPPASLIERPQESSDFSLIETPAVEPKKRVTFDVKVKEITEEYREGKELTPLAVREVQDDWFALLGVPIRVTKIVPQVTTVEDVKVYCGDRIVPAVQSRNMFTMQREENLLPIQNIPEVKISQPMRQRDDDWHLLLDVIPRETVFVSPVTPAGTVQAVRKTTEVEVITTEPRTWKEMIIDTETRQEATRSSESRQNQFTPSLMEREGADDWLILSDREKPVLVPTATQQKLDDKRITTVTTGTTKRSVAVAESIATSVRTTARQLEDDWYSLLDISPKKSVAVPESLRLPPKVRVSPAAAAGTKMAVSEAKPYFEKRILEERDPFSYSHVNDDWFVLLGGERQKSVVTYQRGARPVSAPVFSQAALAEAGIPMAPFDQPQTSTPIKASRLDERKLEVTMEAVEPSKIQDVTEVKSAVWSSQPGLDSSLFSTMNGDIQHGSEVTSMEMARLRKKRAKRIEGDSIYIRHSLLMLEEFEKPQEELLRHHASISKLKKNFMEAVPDPRPSEWDKRLSTHSPFRSLGINGQPVPGADGSECFSSVCSGSVTNVANEETGSSLEMSGIPSPTVYPMSEPEGDEGLGSASESCDQEEVVVFEPPLVPVVEVEVARLPSSIKPDCKGLDETQEEEGSSPGDLECSGTIVGSSPASYFRSNGPKVIRCFQPPLVQTQTVTITAASNSLSTGISTTEVPLVQTKAFTYDSTKVTVDGTDVDKDGTSVSSSKTVTSETTSGTTVTTTTTHISKVVKSGSSETRVEKRIVITADSDFDQDKEKHGGASAL</sequence>
<dbReference type="Gene3D" id="3.10.20.90">
    <property type="entry name" value="Phosphatidylinositol 3-kinase Catalytic Subunit, Chain A, domain 1"/>
    <property type="match status" value="1"/>
</dbReference>
<feature type="compositionally biased region" description="Low complexity" evidence="18">
    <location>
        <begin position="81"/>
        <end position="91"/>
    </location>
</feature>
<keyword evidence="21" id="KW-1185">Reference proteome</keyword>
<dbReference type="PROSITE" id="PS50057">
    <property type="entry name" value="FERM_3"/>
    <property type="match status" value="1"/>
</dbReference>
<feature type="region of interest" description="Disordered" evidence="18">
    <location>
        <begin position="1"/>
        <end position="493"/>
    </location>
</feature>
<evidence type="ECO:0000256" key="13">
    <source>
        <dbReference type="ARBA" id="ARBA00023306"/>
    </source>
</evidence>
<evidence type="ECO:0000259" key="19">
    <source>
        <dbReference type="PROSITE" id="PS50057"/>
    </source>
</evidence>
<keyword evidence="6" id="KW-0597">Phosphoprotein</keyword>
<dbReference type="Pfam" id="PF05902">
    <property type="entry name" value="4_1_CTD"/>
    <property type="match status" value="1"/>
</dbReference>
<evidence type="ECO:0000256" key="9">
    <source>
        <dbReference type="ARBA" id="ARBA00022860"/>
    </source>
</evidence>
<dbReference type="InterPro" id="IPR008379">
    <property type="entry name" value="Band_4.1_C"/>
</dbReference>
<keyword evidence="4" id="KW-0813">Transport</keyword>
<dbReference type="Pfam" id="PF00373">
    <property type="entry name" value="FERM_M"/>
    <property type="match status" value="1"/>
</dbReference>
<dbReference type="FunFam" id="2.30.29.30:FF:000001">
    <property type="entry name" value="Erythrocyte membrane protein band 4.1"/>
    <property type="match status" value="1"/>
</dbReference>
<comment type="subcellular location">
    <subcellularLocation>
        <location evidence="3">Cytoplasm</location>
        <location evidence="3">Cell cortex</location>
    </subcellularLocation>
    <subcellularLocation>
        <location evidence="2">Cytoplasm</location>
        <location evidence="2">Cytoskeleton</location>
    </subcellularLocation>
    <subcellularLocation>
        <location evidence="1">Nucleus</location>
    </subcellularLocation>
</comment>
<feature type="region of interest" description="Disordered" evidence="18">
    <location>
        <begin position="1257"/>
        <end position="1277"/>
    </location>
</feature>
<evidence type="ECO:0000313" key="21">
    <source>
        <dbReference type="Proteomes" id="UP000265120"/>
    </source>
</evidence>
<name>A0A3P8VBR6_CYNSE</name>
<evidence type="ECO:0000256" key="6">
    <source>
        <dbReference type="ARBA" id="ARBA00022553"/>
    </source>
</evidence>
<feature type="compositionally biased region" description="Polar residues" evidence="18">
    <location>
        <begin position="420"/>
        <end position="431"/>
    </location>
</feature>
<dbReference type="SMART" id="SM00295">
    <property type="entry name" value="B41"/>
    <property type="match status" value="1"/>
</dbReference>
<feature type="compositionally biased region" description="Basic and acidic residues" evidence="18">
    <location>
        <begin position="382"/>
        <end position="392"/>
    </location>
</feature>
<dbReference type="InterPro" id="IPR018980">
    <property type="entry name" value="FERM_PH-like_C"/>
</dbReference>
<dbReference type="Gene3D" id="1.20.80.10">
    <property type="match status" value="1"/>
</dbReference>
<evidence type="ECO:0000256" key="1">
    <source>
        <dbReference type="ARBA" id="ARBA00004123"/>
    </source>
</evidence>
<evidence type="ECO:0000256" key="2">
    <source>
        <dbReference type="ARBA" id="ARBA00004245"/>
    </source>
</evidence>
<dbReference type="InterPro" id="IPR019747">
    <property type="entry name" value="FERM_CS"/>
</dbReference>
<dbReference type="Pfam" id="PF09380">
    <property type="entry name" value="FERM_C"/>
    <property type="match status" value="1"/>
</dbReference>
<evidence type="ECO:0000256" key="17">
    <source>
        <dbReference type="SAM" id="Coils"/>
    </source>
</evidence>
<dbReference type="GO" id="GO:0005198">
    <property type="term" value="F:structural molecule activity"/>
    <property type="evidence" value="ECO:0007669"/>
    <property type="project" value="InterPro"/>
</dbReference>
<dbReference type="GO" id="GO:0005634">
    <property type="term" value="C:nucleus"/>
    <property type="evidence" value="ECO:0007669"/>
    <property type="project" value="UniProtKB-SubCell"/>
</dbReference>
<feature type="domain" description="FERM" evidence="19">
    <location>
        <begin position="496"/>
        <end position="777"/>
    </location>
</feature>
<reference evidence="20" key="3">
    <citation type="submission" date="2025-09" db="UniProtKB">
        <authorList>
            <consortium name="Ensembl"/>
        </authorList>
    </citation>
    <scope>IDENTIFICATION</scope>
</reference>
<accession>A0A3P8VBR6</accession>
<keyword evidence="17" id="KW-0175">Coiled coil</keyword>
<dbReference type="FunFam" id="1.20.80.10:FF:000001">
    <property type="entry name" value="Erythrocyte membrane protein band 4.1"/>
    <property type="match status" value="1"/>
</dbReference>
<evidence type="ECO:0000256" key="18">
    <source>
        <dbReference type="SAM" id="MobiDB-lite"/>
    </source>
</evidence>
<dbReference type="GO" id="GO:0051301">
    <property type="term" value="P:cell division"/>
    <property type="evidence" value="ECO:0007669"/>
    <property type="project" value="UniProtKB-KW"/>
</dbReference>
<dbReference type="GO" id="GO:0031032">
    <property type="term" value="P:actomyosin structure organization"/>
    <property type="evidence" value="ECO:0007669"/>
    <property type="project" value="TreeGrafter"/>
</dbReference>
<dbReference type="SUPFAM" id="SSF47031">
    <property type="entry name" value="Second domain of FERM"/>
    <property type="match status" value="1"/>
</dbReference>
<dbReference type="GO" id="GO:0005516">
    <property type="term" value="F:calmodulin binding"/>
    <property type="evidence" value="ECO:0007669"/>
    <property type="project" value="UniProtKB-KW"/>
</dbReference>
<evidence type="ECO:0000256" key="11">
    <source>
        <dbReference type="ARBA" id="ARBA00023212"/>
    </source>
</evidence>
<feature type="compositionally biased region" description="Basic residues" evidence="18">
    <location>
        <begin position="171"/>
        <end position="180"/>
    </location>
</feature>
<evidence type="ECO:0000256" key="8">
    <source>
        <dbReference type="ARBA" id="ARBA00022776"/>
    </source>
</evidence>
<dbReference type="FunFam" id="3.10.20.90:FF:000002">
    <property type="entry name" value="Erythrocyte protein band 4.1-like 3"/>
    <property type="match status" value="1"/>
</dbReference>
<dbReference type="PANTHER" id="PTHR23280:SF12">
    <property type="entry name" value="PROTEIN 4.1"/>
    <property type="match status" value="1"/>
</dbReference>
<reference evidence="20 21" key="1">
    <citation type="journal article" date="2014" name="Nat. Genet.">
        <title>Whole-genome sequence of a flatfish provides insights into ZW sex chromosome evolution and adaptation to a benthic lifestyle.</title>
        <authorList>
            <person name="Chen S."/>
            <person name="Zhang G."/>
            <person name="Shao C."/>
            <person name="Huang Q."/>
            <person name="Liu G."/>
            <person name="Zhang P."/>
            <person name="Song W."/>
            <person name="An N."/>
            <person name="Chalopin D."/>
            <person name="Volff J.N."/>
            <person name="Hong Y."/>
            <person name="Li Q."/>
            <person name="Sha Z."/>
            <person name="Zhou H."/>
            <person name="Xie M."/>
            <person name="Yu Q."/>
            <person name="Liu Y."/>
            <person name="Xiang H."/>
            <person name="Wang N."/>
            <person name="Wu K."/>
            <person name="Yang C."/>
            <person name="Zhou Q."/>
            <person name="Liao X."/>
            <person name="Yang L."/>
            <person name="Hu Q."/>
            <person name="Zhang J."/>
            <person name="Meng L."/>
            <person name="Jin L."/>
            <person name="Tian Y."/>
            <person name="Lian J."/>
            <person name="Yang J."/>
            <person name="Miao G."/>
            <person name="Liu S."/>
            <person name="Liang Z."/>
            <person name="Yan F."/>
            <person name="Li Y."/>
            <person name="Sun B."/>
            <person name="Zhang H."/>
            <person name="Zhang J."/>
            <person name="Zhu Y."/>
            <person name="Du M."/>
            <person name="Zhao Y."/>
            <person name="Schartl M."/>
            <person name="Tang Q."/>
            <person name="Wang J."/>
        </authorList>
    </citation>
    <scope>NUCLEOTIDE SEQUENCE</scope>
</reference>
<evidence type="ECO:0000313" key="20">
    <source>
        <dbReference type="Ensembl" id="ENSCSEP00000011832.1"/>
    </source>
</evidence>
<dbReference type="InterPro" id="IPR011993">
    <property type="entry name" value="PH-like_dom_sf"/>
</dbReference>
<dbReference type="Pfam" id="PF09379">
    <property type="entry name" value="FERM_N"/>
    <property type="match status" value="1"/>
</dbReference>
<evidence type="ECO:0000256" key="7">
    <source>
        <dbReference type="ARBA" id="ARBA00022618"/>
    </source>
</evidence>
<dbReference type="Ensembl" id="ENSCSET00000011973.1">
    <property type="protein sequence ID" value="ENSCSEP00000011832.1"/>
    <property type="gene ID" value="ENSCSEG00000007633.1"/>
</dbReference>
<protein>
    <recommendedName>
        <fullName evidence="14">Protein 4.1</fullName>
    </recommendedName>
    <alternativeName>
        <fullName evidence="15">Band 4.1</fullName>
    </alternativeName>
    <alternativeName>
        <fullName evidence="16">Erythrocyte membrane protein band 4.1</fullName>
    </alternativeName>
</protein>
<evidence type="ECO:0000256" key="4">
    <source>
        <dbReference type="ARBA" id="ARBA00022448"/>
    </source>
</evidence>
<dbReference type="Gene3D" id="2.30.29.30">
    <property type="entry name" value="Pleckstrin-homology domain (PH domain)/Phosphotyrosine-binding domain (PTB)"/>
    <property type="match status" value="1"/>
</dbReference>
<dbReference type="GO" id="GO:0005938">
    <property type="term" value="C:cell cortex"/>
    <property type="evidence" value="ECO:0007669"/>
    <property type="project" value="UniProtKB-SubCell"/>
</dbReference>
<dbReference type="InterPro" id="IPR000299">
    <property type="entry name" value="FERM_domain"/>
</dbReference>
<dbReference type="SUPFAM" id="SSF54236">
    <property type="entry name" value="Ubiquitin-like"/>
    <property type="match status" value="1"/>
</dbReference>
<dbReference type="InterPro" id="IPR029071">
    <property type="entry name" value="Ubiquitin-like_domsf"/>
</dbReference>
<feature type="coiled-coil region" evidence="17">
    <location>
        <begin position="1032"/>
        <end position="1089"/>
    </location>
</feature>
<dbReference type="SMART" id="SM01195">
    <property type="entry name" value="FA"/>
    <property type="match status" value="1"/>
</dbReference>
<dbReference type="SUPFAM" id="SSF50729">
    <property type="entry name" value="PH domain-like"/>
    <property type="match status" value="1"/>
</dbReference>
<dbReference type="InParanoid" id="A0A3P8VBR6"/>
<dbReference type="PRINTS" id="PR00935">
    <property type="entry name" value="BAND41"/>
</dbReference>
<keyword evidence="5" id="KW-0963">Cytoplasm</keyword>
<feature type="compositionally biased region" description="Basic and acidic residues" evidence="18">
    <location>
        <begin position="405"/>
        <end position="418"/>
    </location>
</feature>
<dbReference type="InterPro" id="IPR019749">
    <property type="entry name" value="Band_41_domain"/>
</dbReference>
<feature type="compositionally biased region" description="Basic and acidic residues" evidence="18">
    <location>
        <begin position="24"/>
        <end position="34"/>
    </location>
</feature>
<dbReference type="CDD" id="cd13184">
    <property type="entry name" value="FERM_C_4_1_family"/>
    <property type="match status" value="1"/>
</dbReference>
<dbReference type="PANTHER" id="PTHR23280">
    <property type="entry name" value="4.1 G PROTEIN"/>
    <property type="match status" value="1"/>
</dbReference>
<feature type="compositionally biased region" description="Acidic residues" evidence="18">
    <location>
        <begin position="454"/>
        <end position="470"/>
    </location>
</feature>
<feature type="compositionally biased region" description="Basic and acidic residues" evidence="18">
    <location>
        <begin position="471"/>
        <end position="489"/>
    </location>
</feature>
<evidence type="ECO:0000256" key="14">
    <source>
        <dbReference type="ARBA" id="ARBA00023658"/>
    </source>
</evidence>
<dbReference type="InterPro" id="IPR035963">
    <property type="entry name" value="FERM_2"/>
</dbReference>
<keyword evidence="13" id="KW-0131">Cell cycle</keyword>
<dbReference type="GeneTree" id="ENSGT00940000157833"/>
<reference evidence="20" key="2">
    <citation type="submission" date="2025-08" db="UniProtKB">
        <authorList>
            <consortium name="Ensembl"/>
        </authorList>
    </citation>
    <scope>IDENTIFICATION</scope>
</reference>
<dbReference type="Pfam" id="PF04382">
    <property type="entry name" value="SAB"/>
    <property type="match status" value="1"/>
</dbReference>
<organism evidence="20 21">
    <name type="scientific">Cynoglossus semilaevis</name>
    <name type="common">Tongue sole</name>
    <dbReference type="NCBI Taxonomy" id="244447"/>
    <lineage>
        <taxon>Eukaryota</taxon>
        <taxon>Metazoa</taxon>
        <taxon>Chordata</taxon>
        <taxon>Craniata</taxon>
        <taxon>Vertebrata</taxon>
        <taxon>Euteleostomi</taxon>
        <taxon>Actinopterygii</taxon>
        <taxon>Neopterygii</taxon>
        <taxon>Teleostei</taxon>
        <taxon>Neoteleostei</taxon>
        <taxon>Acanthomorphata</taxon>
        <taxon>Carangaria</taxon>
        <taxon>Pleuronectiformes</taxon>
        <taxon>Pleuronectoidei</taxon>
        <taxon>Cynoglossidae</taxon>
        <taxon>Cynoglossinae</taxon>
        <taxon>Cynoglossus</taxon>
    </lineage>
</organism>
<dbReference type="GO" id="GO:0005856">
    <property type="term" value="C:cytoskeleton"/>
    <property type="evidence" value="ECO:0007669"/>
    <property type="project" value="UniProtKB-SubCell"/>
</dbReference>
<dbReference type="PROSITE" id="PS00661">
    <property type="entry name" value="FERM_2"/>
    <property type="match status" value="1"/>
</dbReference>
<evidence type="ECO:0000256" key="16">
    <source>
        <dbReference type="ARBA" id="ARBA00032586"/>
    </source>
</evidence>
<keyword evidence="7" id="KW-0132">Cell division</keyword>
<dbReference type="GO" id="GO:0005886">
    <property type="term" value="C:plasma membrane"/>
    <property type="evidence" value="ECO:0007669"/>
    <property type="project" value="TreeGrafter"/>
</dbReference>
<dbReference type="STRING" id="244447.ENSCSEP00000011832"/>
<dbReference type="Proteomes" id="UP000265120">
    <property type="component" value="Chromosome 13"/>
</dbReference>
<feature type="compositionally biased region" description="Low complexity" evidence="18">
    <location>
        <begin position="35"/>
        <end position="58"/>
    </location>
</feature>
<dbReference type="InterPro" id="IPR019748">
    <property type="entry name" value="FERM_central"/>
</dbReference>
<feature type="compositionally biased region" description="Basic and acidic residues" evidence="18">
    <location>
        <begin position="181"/>
        <end position="372"/>
    </location>
</feature>
<dbReference type="InterPro" id="IPR014352">
    <property type="entry name" value="FERM/acyl-CoA-bd_prot_sf"/>
</dbReference>
<keyword evidence="8" id="KW-0498">Mitosis</keyword>
<dbReference type="InterPro" id="IPR014847">
    <property type="entry name" value="FA"/>
</dbReference>
<keyword evidence="10" id="KW-0009">Actin-binding</keyword>
<dbReference type="GO" id="GO:0003779">
    <property type="term" value="F:actin binding"/>
    <property type="evidence" value="ECO:0007669"/>
    <property type="project" value="UniProtKB-KW"/>
</dbReference>
<feature type="compositionally biased region" description="Basic and acidic residues" evidence="18">
    <location>
        <begin position="105"/>
        <end position="170"/>
    </location>
</feature>
<dbReference type="GO" id="GO:0030866">
    <property type="term" value="P:cortical actin cytoskeleton organization"/>
    <property type="evidence" value="ECO:0007669"/>
    <property type="project" value="InterPro"/>
</dbReference>
<feature type="compositionally biased region" description="Basic and acidic residues" evidence="18">
    <location>
        <begin position="1886"/>
        <end position="1896"/>
    </location>
</feature>
<dbReference type="PROSITE" id="PS00660">
    <property type="entry name" value="FERM_1"/>
    <property type="match status" value="1"/>
</dbReference>
<proteinExistence type="predicted"/>
<evidence type="ECO:0000256" key="12">
    <source>
        <dbReference type="ARBA" id="ARBA00023242"/>
    </source>
</evidence>
<evidence type="ECO:0000256" key="5">
    <source>
        <dbReference type="ARBA" id="ARBA00022490"/>
    </source>
</evidence>
<dbReference type="Pfam" id="PF08736">
    <property type="entry name" value="FA"/>
    <property type="match status" value="1"/>
</dbReference>
<feature type="compositionally biased region" description="Basic and acidic residues" evidence="18">
    <location>
        <begin position="433"/>
        <end position="453"/>
    </location>
</feature>